<evidence type="ECO:0000256" key="5">
    <source>
        <dbReference type="ARBA" id="ARBA00022741"/>
    </source>
</evidence>
<keyword evidence="7 10" id="KW-0862">Zinc</keyword>
<feature type="compositionally biased region" description="Basic residues" evidence="11">
    <location>
        <begin position="342"/>
        <end position="352"/>
    </location>
</feature>
<evidence type="ECO:0000256" key="9">
    <source>
        <dbReference type="ARBA" id="ARBA00023134"/>
    </source>
</evidence>
<evidence type="ECO:0000259" key="12">
    <source>
        <dbReference type="PROSITE" id="PS50936"/>
    </source>
</evidence>
<dbReference type="NCBIfam" id="TIGR00157">
    <property type="entry name" value="ribosome small subunit-dependent GTPase A"/>
    <property type="match status" value="1"/>
</dbReference>
<evidence type="ECO:0000256" key="4">
    <source>
        <dbReference type="ARBA" id="ARBA00022730"/>
    </source>
</evidence>
<evidence type="ECO:0000313" key="15">
    <source>
        <dbReference type="Proteomes" id="UP000006683"/>
    </source>
</evidence>
<dbReference type="OrthoDB" id="9809485at2"/>
<comment type="function">
    <text evidence="10">One of several proteins that assist in the late maturation steps of the functional core of the 30S ribosomal subunit. Helps release RbfA from mature subunits. May play a role in the assembly of ribosomal proteins into the subunit. Circularly permuted GTPase that catalyzes slow GTP hydrolysis, GTPase activity is stimulated by the 30S ribosomal subunit.</text>
</comment>
<dbReference type="CDD" id="cd01854">
    <property type="entry name" value="YjeQ_EngC"/>
    <property type="match status" value="1"/>
</dbReference>
<dbReference type="EMBL" id="CP002209">
    <property type="protein sequence ID" value="ADN76275.1"/>
    <property type="molecule type" value="Genomic_DNA"/>
</dbReference>
<dbReference type="HAMAP" id="MF_01820">
    <property type="entry name" value="GTPase_RsgA"/>
    <property type="match status" value="1"/>
</dbReference>
<sequence>MTHPNSLSTPISLQQLGWKPVFQQQVELDQWQDTPARVFAVHRNRLDIVTEQGELSLPLTPGMPRITVGDWLLLGEQAQDVTLLERRSLFQRKAAGTALEAQLIAANVDTLFIVSSLNDDFNLNRLERYLALAHEAEVEPVIVLTKADLCDEPDTYVGQVQRLDPLLMVIAVNGLDSSTAEQLAPWCRSGNTVALMGSSGVGKSTLVNTLLGGEVQSTGTIREDDSKGRHTTTGRSLHLMQHGGLLLDTPGMRELQLTDCEQGVNDVFADITELAKQCRFGDCQHEGEPGCAVARAIEDGTLSERRLVSYQKLLREQAHNSASLAEKRSRDRDLSKMYRSVQNHHRANKGKR</sequence>
<feature type="domain" description="EngC GTPase" evidence="12">
    <location>
        <begin position="106"/>
        <end position="253"/>
    </location>
</feature>
<keyword evidence="5 10" id="KW-0547">Nucleotide-binding</keyword>
<feature type="binding site" evidence="10">
    <location>
        <position position="291"/>
    </location>
    <ligand>
        <name>Zn(2+)</name>
        <dbReference type="ChEBI" id="CHEBI:29105"/>
    </ligand>
</feature>
<dbReference type="GO" id="GO:0005525">
    <property type="term" value="F:GTP binding"/>
    <property type="evidence" value="ECO:0007669"/>
    <property type="project" value="UniProtKB-UniRule"/>
</dbReference>
<dbReference type="GO" id="GO:0019843">
    <property type="term" value="F:rRNA binding"/>
    <property type="evidence" value="ECO:0007669"/>
    <property type="project" value="UniProtKB-KW"/>
</dbReference>
<dbReference type="PANTHER" id="PTHR32120">
    <property type="entry name" value="SMALL RIBOSOMAL SUBUNIT BIOGENESIS GTPASE RSGA"/>
    <property type="match status" value="1"/>
</dbReference>
<evidence type="ECO:0000256" key="1">
    <source>
        <dbReference type="ARBA" id="ARBA00022490"/>
    </source>
</evidence>
<dbReference type="PROSITE" id="PS51721">
    <property type="entry name" value="G_CP"/>
    <property type="match status" value="1"/>
</dbReference>
<organism evidence="14 15">
    <name type="scientific">Ferrimonas balearica (strain DSM 9799 / CCM 4581 / KCTC 23876 / PAT)</name>
    <dbReference type="NCBI Taxonomy" id="550540"/>
    <lineage>
        <taxon>Bacteria</taxon>
        <taxon>Pseudomonadati</taxon>
        <taxon>Pseudomonadota</taxon>
        <taxon>Gammaproteobacteria</taxon>
        <taxon>Alteromonadales</taxon>
        <taxon>Ferrimonadaceae</taxon>
        <taxon>Ferrimonas</taxon>
    </lineage>
</organism>
<dbReference type="STRING" id="550540.Fbal_2072"/>
<dbReference type="Gene3D" id="3.40.50.300">
    <property type="entry name" value="P-loop containing nucleotide triphosphate hydrolases"/>
    <property type="match status" value="1"/>
</dbReference>
<evidence type="ECO:0000256" key="10">
    <source>
        <dbReference type="HAMAP-Rule" id="MF_01820"/>
    </source>
</evidence>
<evidence type="ECO:0000259" key="13">
    <source>
        <dbReference type="PROSITE" id="PS51721"/>
    </source>
</evidence>
<evidence type="ECO:0000313" key="14">
    <source>
        <dbReference type="EMBL" id="ADN76275.1"/>
    </source>
</evidence>
<dbReference type="GO" id="GO:0046872">
    <property type="term" value="F:metal ion binding"/>
    <property type="evidence" value="ECO:0007669"/>
    <property type="project" value="UniProtKB-KW"/>
</dbReference>
<feature type="binding site" evidence="10">
    <location>
        <position position="278"/>
    </location>
    <ligand>
        <name>Zn(2+)</name>
        <dbReference type="ChEBI" id="CHEBI:29105"/>
    </ligand>
</feature>
<evidence type="ECO:0000256" key="7">
    <source>
        <dbReference type="ARBA" id="ARBA00022833"/>
    </source>
</evidence>
<keyword evidence="1 10" id="KW-0963">Cytoplasm</keyword>
<proteinExistence type="inferred from homology"/>
<feature type="region of interest" description="Disordered" evidence="11">
    <location>
        <begin position="318"/>
        <end position="352"/>
    </location>
</feature>
<dbReference type="InterPro" id="IPR030378">
    <property type="entry name" value="G_CP_dom"/>
</dbReference>
<feature type="compositionally biased region" description="Basic and acidic residues" evidence="11">
    <location>
        <begin position="325"/>
        <end position="336"/>
    </location>
</feature>
<feature type="binding site" evidence="10">
    <location>
        <begin position="145"/>
        <end position="148"/>
    </location>
    <ligand>
        <name>GTP</name>
        <dbReference type="ChEBI" id="CHEBI:37565"/>
    </ligand>
</feature>
<dbReference type="eggNOG" id="COG1162">
    <property type="taxonomic scope" value="Bacteria"/>
</dbReference>
<dbReference type="InterPro" id="IPR027417">
    <property type="entry name" value="P-loop_NTPase"/>
</dbReference>
<dbReference type="KEGG" id="fbl:Fbal_2072"/>
<dbReference type="GeneID" id="67182281"/>
<evidence type="ECO:0000256" key="2">
    <source>
        <dbReference type="ARBA" id="ARBA00022517"/>
    </source>
</evidence>
<keyword evidence="2 10" id="KW-0690">Ribosome biogenesis</keyword>
<dbReference type="Proteomes" id="UP000006683">
    <property type="component" value="Chromosome"/>
</dbReference>
<dbReference type="PANTHER" id="PTHR32120:SF10">
    <property type="entry name" value="SMALL RIBOSOMAL SUBUNIT BIOGENESIS GTPASE RSGA"/>
    <property type="match status" value="1"/>
</dbReference>
<dbReference type="EC" id="3.6.1.-" evidence="10"/>
<reference evidence="14 15" key="1">
    <citation type="journal article" date="2010" name="Stand. Genomic Sci.">
        <title>Complete genome sequence of Ferrimonas balearica type strain (PAT).</title>
        <authorList>
            <person name="Nolan M."/>
            <person name="Sikorski J."/>
            <person name="Davenport K."/>
            <person name="Lucas S."/>
            <person name="Glavina Del Rio T."/>
            <person name="Tice H."/>
            <person name="Cheng J."/>
            <person name="Goodwin L."/>
            <person name="Pitluck S."/>
            <person name="Liolios K."/>
            <person name="Ivanova N."/>
            <person name="Mavromatis K."/>
            <person name="Ovchinnikova G."/>
            <person name="Pati A."/>
            <person name="Chen A."/>
            <person name="Palaniappan K."/>
            <person name="Land M."/>
            <person name="Hauser L."/>
            <person name="Chang Y."/>
            <person name="Jeffries C."/>
            <person name="Tapia R."/>
            <person name="Brettin T."/>
            <person name="Detter J."/>
            <person name="Han C."/>
            <person name="Yasawong M."/>
            <person name="Rohde M."/>
            <person name="Tindall B."/>
            <person name="Goker M."/>
            <person name="Woyke T."/>
            <person name="Bristow J."/>
            <person name="Eisen J."/>
            <person name="Markowitz V."/>
            <person name="Hugenholtz P."/>
            <person name="Kyrpides N."/>
            <person name="Klenk H."/>
            <person name="Lapidus A."/>
        </authorList>
    </citation>
    <scope>NUCLEOTIDE SEQUENCE [LARGE SCALE GENOMIC DNA]</scope>
    <source>
        <strain evidence="15">DSM 9799 / CCM 4581 / KCTC 23876 / PAT</strain>
    </source>
</reference>
<dbReference type="SUPFAM" id="SSF52540">
    <property type="entry name" value="P-loop containing nucleoside triphosphate hydrolases"/>
    <property type="match status" value="1"/>
</dbReference>
<feature type="binding site" evidence="10">
    <location>
        <position position="283"/>
    </location>
    <ligand>
        <name>Zn(2+)</name>
        <dbReference type="ChEBI" id="CHEBI:29105"/>
    </ligand>
</feature>
<name>E1SUE2_FERBD</name>
<keyword evidence="3 10" id="KW-0479">Metal-binding</keyword>
<evidence type="ECO:0000256" key="8">
    <source>
        <dbReference type="ARBA" id="ARBA00022884"/>
    </source>
</evidence>
<evidence type="ECO:0000256" key="6">
    <source>
        <dbReference type="ARBA" id="ARBA00022801"/>
    </source>
</evidence>
<keyword evidence="9 10" id="KW-0342">GTP-binding</keyword>
<dbReference type="GO" id="GO:0003924">
    <property type="term" value="F:GTPase activity"/>
    <property type="evidence" value="ECO:0007669"/>
    <property type="project" value="UniProtKB-UniRule"/>
</dbReference>
<keyword evidence="6 10" id="KW-0378">Hydrolase</keyword>
<dbReference type="GO" id="GO:0005737">
    <property type="term" value="C:cytoplasm"/>
    <property type="evidence" value="ECO:0007669"/>
    <property type="project" value="UniProtKB-SubCell"/>
</dbReference>
<gene>
    <name evidence="10" type="primary">rsgA</name>
    <name evidence="14" type="ordered locus">Fbal_2072</name>
</gene>
<comment type="subcellular location">
    <subcellularLocation>
        <location evidence="10">Cytoplasm</location>
    </subcellularLocation>
</comment>
<dbReference type="Pfam" id="PF03193">
    <property type="entry name" value="RsgA_GTPase"/>
    <property type="match status" value="1"/>
</dbReference>
<comment type="cofactor">
    <cofactor evidence="10">
        <name>Zn(2+)</name>
        <dbReference type="ChEBI" id="CHEBI:29105"/>
    </cofactor>
    <text evidence="10">Binds 1 zinc ion per subunit.</text>
</comment>
<comment type="subunit">
    <text evidence="10">Monomer. Associates with 30S ribosomal subunit, binds 16S rRNA.</text>
</comment>
<keyword evidence="8 10" id="KW-0694">RNA-binding</keyword>
<keyword evidence="15" id="KW-1185">Reference proteome</keyword>
<feature type="domain" description="CP-type G" evidence="13">
    <location>
        <begin position="100"/>
        <end position="255"/>
    </location>
</feature>
<dbReference type="GO" id="GO:0042274">
    <property type="term" value="P:ribosomal small subunit biogenesis"/>
    <property type="evidence" value="ECO:0007669"/>
    <property type="project" value="UniProtKB-UniRule"/>
</dbReference>
<evidence type="ECO:0000256" key="11">
    <source>
        <dbReference type="SAM" id="MobiDB-lite"/>
    </source>
</evidence>
<keyword evidence="4 10" id="KW-0699">rRNA-binding</keyword>
<dbReference type="AlphaFoldDB" id="E1SUE2"/>
<dbReference type="RefSeq" id="WP_013345581.1">
    <property type="nucleotide sequence ID" value="NC_014541.1"/>
</dbReference>
<feature type="binding site" evidence="10">
    <location>
        <begin position="197"/>
        <end position="205"/>
    </location>
    <ligand>
        <name>GTP</name>
        <dbReference type="ChEBI" id="CHEBI:37565"/>
    </ligand>
</feature>
<dbReference type="InterPro" id="IPR004881">
    <property type="entry name" value="Ribosome_biogen_GTPase_RsgA"/>
</dbReference>
<comment type="similarity">
    <text evidence="10">Belongs to the TRAFAC class YlqF/YawG GTPase family. RsgA subfamily.</text>
</comment>
<accession>E1SUE2</accession>
<evidence type="ECO:0000256" key="3">
    <source>
        <dbReference type="ARBA" id="ARBA00022723"/>
    </source>
</evidence>
<dbReference type="InterPro" id="IPR010914">
    <property type="entry name" value="RsgA_GTPase_dom"/>
</dbReference>
<protein>
    <recommendedName>
        <fullName evidence="10">Small ribosomal subunit biogenesis GTPase RsgA</fullName>
        <ecNumber evidence="10">3.6.1.-</ecNumber>
    </recommendedName>
</protein>
<dbReference type="PROSITE" id="PS50936">
    <property type="entry name" value="ENGC_GTPASE"/>
    <property type="match status" value="1"/>
</dbReference>
<dbReference type="HOGENOM" id="CLU_033617_0_1_6"/>
<feature type="binding site" evidence="10">
    <location>
        <position position="285"/>
    </location>
    <ligand>
        <name>Zn(2+)</name>
        <dbReference type="ChEBI" id="CHEBI:29105"/>
    </ligand>
</feature>
<dbReference type="Gene3D" id="1.10.40.50">
    <property type="entry name" value="Probable gtpase engc, domain 3"/>
    <property type="match status" value="1"/>
</dbReference>